<dbReference type="Gene3D" id="2.60.120.10">
    <property type="entry name" value="Jelly Rolls"/>
    <property type="match status" value="1"/>
</dbReference>
<accession>A0A5S3Z471</accession>
<sequence>MIKFHPNTQLLEQHVLGALPASLSVAISAHLELCDDCCDTVAALEQRIGEQTFTDDAGEELTGPQQLLDAQMSAMLSDITADTDVDDFAIQSAKQISVGDRNITLPRALSHVGMSRFVQAGKLARSRLELDEGSIRTSLLYIAPGGTIPEHTHTGFELTLLLDGTFTDEEGEYQPGDFIWLDHKHDHTPYTEQGCLCLAVVNSALHFNKGLSKLLNPIGELIY</sequence>
<dbReference type="RefSeq" id="WP_138548265.1">
    <property type="nucleotide sequence ID" value="NZ_PNCG01000010.1"/>
</dbReference>
<dbReference type="AlphaFoldDB" id="A0A5S3Z471"/>
<reference evidence="3" key="2">
    <citation type="submission" date="2019-06" db="EMBL/GenBank/DDBJ databases">
        <title>Co-occurence of chitin degradation, pigmentation and bioactivity in marine Pseudoalteromonas.</title>
        <authorList>
            <person name="Sonnenschein E.C."/>
            <person name="Bech P.K."/>
        </authorList>
    </citation>
    <scope>NUCLEOTIDE SEQUENCE [LARGE SCALE GENOMIC DNA]</scope>
    <source>
        <strain evidence="3">S2897</strain>
    </source>
</reference>
<evidence type="ECO:0000313" key="3">
    <source>
        <dbReference type="Proteomes" id="UP000305874"/>
    </source>
</evidence>
<dbReference type="InterPro" id="IPR041916">
    <property type="entry name" value="Anti_sigma_zinc_sf"/>
</dbReference>
<dbReference type="InterPro" id="IPR025979">
    <property type="entry name" value="ChrR-like_cupin_dom"/>
</dbReference>
<dbReference type="Proteomes" id="UP000305874">
    <property type="component" value="Unassembled WGS sequence"/>
</dbReference>
<dbReference type="InterPro" id="IPR011051">
    <property type="entry name" value="RmlC_Cupin_sf"/>
</dbReference>
<dbReference type="CDD" id="cd20301">
    <property type="entry name" value="cupin_ChrR"/>
    <property type="match status" value="1"/>
</dbReference>
<reference evidence="2 3" key="1">
    <citation type="submission" date="2017-12" db="EMBL/GenBank/DDBJ databases">
        <authorList>
            <person name="Paulsen S."/>
            <person name="Gram L.K."/>
        </authorList>
    </citation>
    <scope>NUCLEOTIDE SEQUENCE [LARGE SCALE GENOMIC DNA]</scope>
    <source>
        <strain evidence="2 3">S2897</strain>
    </source>
</reference>
<name>A0A5S3Z471_9GAMM</name>
<organism evidence="2 3">
    <name type="scientific">Pseudoalteromonas ruthenica</name>
    <dbReference type="NCBI Taxonomy" id="151081"/>
    <lineage>
        <taxon>Bacteria</taxon>
        <taxon>Pseudomonadati</taxon>
        <taxon>Pseudomonadota</taxon>
        <taxon>Gammaproteobacteria</taxon>
        <taxon>Alteromonadales</taxon>
        <taxon>Pseudoalteromonadaceae</taxon>
        <taxon>Pseudoalteromonas</taxon>
    </lineage>
</organism>
<dbReference type="EMBL" id="PNCG01000010">
    <property type="protein sequence ID" value="TMP87038.1"/>
    <property type="molecule type" value="Genomic_DNA"/>
</dbReference>
<evidence type="ECO:0000313" key="2">
    <source>
        <dbReference type="EMBL" id="TMP87038.1"/>
    </source>
</evidence>
<dbReference type="SUPFAM" id="SSF51182">
    <property type="entry name" value="RmlC-like cupins"/>
    <property type="match status" value="1"/>
</dbReference>
<dbReference type="InterPro" id="IPR012807">
    <property type="entry name" value="Anti-sigma_ChrR"/>
</dbReference>
<feature type="domain" description="ChrR-like cupin" evidence="1">
    <location>
        <begin position="136"/>
        <end position="199"/>
    </location>
</feature>
<comment type="caution">
    <text evidence="2">The sequence shown here is derived from an EMBL/GenBank/DDBJ whole genome shotgun (WGS) entry which is preliminary data.</text>
</comment>
<dbReference type="STRING" id="151081.TW72_07365"/>
<dbReference type="Gene3D" id="1.10.10.1320">
    <property type="entry name" value="Anti-sigma factor, zinc-finger domain"/>
    <property type="match status" value="1"/>
</dbReference>
<dbReference type="NCBIfam" id="TIGR02451">
    <property type="entry name" value="anti_sig_ChrR"/>
    <property type="match status" value="1"/>
</dbReference>
<proteinExistence type="predicted"/>
<dbReference type="Pfam" id="PF12973">
    <property type="entry name" value="Cupin_7"/>
    <property type="match status" value="1"/>
</dbReference>
<evidence type="ECO:0000259" key="1">
    <source>
        <dbReference type="Pfam" id="PF12973"/>
    </source>
</evidence>
<protein>
    <submittedName>
        <fullName evidence="2">Transcriptional regulator</fullName>
    </submittedName>
</protein>
<gene>
    <name evidence="2" type="ORF">CWC05_11270</name>
</gene>
<dbReference type="InterPro" id="IPR014710">
    <property type="entry name" value="RmlC-like_jellyroll"/>
</dbReference>